<keyword evidence="4" id="KW-0865">Zymogen</keyword>
<dbReference type="EMBL" id="UOFC01000251">
    <property type="protein sequence ID" value="VAW49024.1"/>
    <property type="molecule type" value="Genomic_DNA"/>
</dbReference>
<dbReference type="Gene3D" id="3.60.20.40">
    <property type="match status" value="1"/>
</dbReference>
<gene>
    <name evidence="6" type="ORF">MNBD_GAMMA03-1788</name>
</gene>
<evidence type="ECO:0000256" key="2">
    <source>
        <dbReference type="ARBA" id="ARBA00022679"/>
    </source>
</evidence>
<dbReference type="Gene3D" id="1.10.246.130">
    <property type="match status" value="1"/>
</dbReference>
<keyword evidence="5 6" id="KW-0012">Acyltransferase</keyword>
<organism evidence="6">
    <name type="scientific">hydrothermal vent metagenome</name>
    <dbReference type="NCBI Taxonomy" id="652676"/>
    <lineage>
        <taxon>unclassified sequences</taxon>
        <taxon>metagenomes</taxon>
        <taxon>ecological metagenomes</taxon>
    </lineage>
</organism>
<dbReference type="GO" id="GO:0006751">
    <property type="term" value="P:glutathione catabolic process"/>
    <property type="evidence" value="ECO:0007669"/>
    <property type="project" value="InterPro"/>
</dbReference>
<dbReference type="EC" id="2.3.2.2" evidence="6"/>
<dbReference type="GO" id="GO:0103068">
    <property type="term" value="F:leukotriene C4 gamma-glutamyl transferase activity"/>
    <property type="evidence" value="ECO:0007669"/>
    <property type="project" value="UniProtKB-EC"/>
</dbReference>
<comment type="similarity">
    <text evidence="1">Belongs to the gamma-glutamyltransferase family.</text>
</comment>
<evidence type="ECO:0000313" key="6">
    <source>
        <dbReference type="EMBL" id="VAW49024.1"/>
    </source>
</evidence>
<dbReference type="PANTHER" id="PTHR43199">
    <property type="entry name" value="GLUTATHIONE HYDROLASE"/>
    <property type="match status" value="1"/>
</dbReference>
<protein>
    <submittedName>
        <fullName evidence="6">Gamma-glutamyltranspeptidase @ Glutathione hydrolase</fullName>
        <ecNumber evidence="6">2.3.2.2</ecNumber>
        <ecNumber evidence="6">3.4.19.13</ecNumber>
    </submittedName>
</protein>
<dbReference type="EC" id="3.4.19.13" evidence="6"/>
<dbReference type="InterPro" id="IPR043137">
    <property type="entry name" value="GGT_ssub_C"/>
</dbReference>
<dbReference type="NCBIfam" id="TIGR00066">
    <property type="entry name" value="g_glut_trans"/>
    <property type="match status" value="1"/>
</dbReference>
<dbReference type="InterPro" id="IPR043138">
    <property type="entry name" value="GGT_lsub"/>
</dbReference>
<keyword evidence="2 6" id="KW-0808">Transferase</keyword>
<dbReference type="PANTHER" id="PTHR43199:SF1">
    <property type="entry name" value="GLUTATHIONE HYDROLASE PROENZYME"/>
    <property type="match status" value="1"/>
</dbReference>
<dbReference type="PRINTS" id="PR01210">
    <property type="entry name" value="GGTRANSPTASE"/>
</dbReference>
<sequence>MTLQNVFLIFKFKSRKMFKKMVLGAVALLIFVIGSNSVFASKTASFAMPDEYSAHVTKQVLQLGGNAFDAAVAAGFVLAVTYPEAGNLGGGGFMTLFHRSADKELDRIQFLDYREKAPKTAFKALYLDENNSVIPYRSLVGYQASGVPGTVMGLWTAHQRFGSLPWADLLKPAIRYAQQGFVVSTQLAKTASWYQDWIVNKSQDPLNFTHYFSGLKEGERFQQPELAETLQRIAKFGATDFYDGKTARLLVKEMQRHGGLITLDDLQSYQAVWRKPVVGKWLGRQIVSAPPPSSGGVAIIQLLKMKALLQNKLDKALQKGEQEGVSEQVIKTHFYAELEKRVYADRAFYLGDPDFVTVPVKRLISDEYLKQRVQTVLMESISESEKIQYGKFEAPETTHFSIMDAQGNAVSNTYTLNMPFGSGVVISGAGFLMNNEMDDFSTKPGVANIFGVVGGKANEIASEKRMLSSMSPTIVLKDGEIEMVVGTPGGSTIITTVFQTIVNVLEENMSAQKAVNTTRVHHQLLPKNQITYNPELPKETKDALQLMGYKLKSNPYMGDVQLIVQRGKKVYAASDNRGRGVAEVFKINLIRRDKDTL</sequence>
<dbReference type="InterPro" id="IPR051792">
    <property type="entry name" value="GGT_bact"/>
</dbReference>
<dbReference type="SUPFAM" id="SSF56235">
    <property type="entry name" value="N-terminal nucleophile aminohydrolases (Ntn hydrolases)"/>
    <property type="match status" value="1"/>
</dbReference>
<evidence type="ECO:0000256" key="4">
    <source>
        <dbReference type="ARBA" id="ARBA00023145"/>
    </source>
</evidence>
<dbReference type="GO" id="GO:0036374">
    <property type="term" value="F:glutathione hydrolase activity"/>
    <property type="evidence" value="ECO:0007669"/>
    <property type="project" value="UniProtKB-EC"/>
</dbReference>
<dbReference type="Pfam" id="PF01019">
    <property type="entry name" value="G_glu_transpept"/>
    <property type="match status" value="1"/>
</dbReference>
<evidence type="ECO:0000256" key="1">
    <source>
        <dbReference type="ARBA" id="ARBA00009381"/>
    </source>
</evidence>
<keyword evidence="3 6" id="KW-0378">Hydrolase</keyword>
<name>A0A3B0WZI8_9ZZZZ</name>
<dbReference type="PROSITE" id="PS00462">
    <property type="entry name" value="G_GLU_TRANSPEPTIDASE"/>
    <property type="match status" value="1"/>
</dbReference>
<dbReference type="InterPro" id="IPR000101">
    <property type="entry name" value="GGT_peptidase"/>
</dbReference>
<evidence type="ECO:0000256" key="3">
    <source>
        <dbReference type="ARBA" id="ARBA00022801"/>
    </source>
</evidence>
<dbReference type="InterPro" id="IPR055262">
    <property type="entry name" value="GGT_CS"/>
</dbReference>
<evidence type="ECO:0000256" key="5">
    <source>
        <dbReference type="ARBA" id="ARBA00023315"/>
    </source>
</evidence>
<reference evidence="6" key="1">
    <citation type="submission" date="2018-06" db="EMBL/GenBank/DDBJ databases">
        <authorList>
            <person name="Zhirakovskaya E."/>
        </authorList>
    </citation>
    <scope>NUCLEOTIDE SEQUENCE</scope>
</reference>
<dbReference type="InterPro" id="IPR029055">
    <property type="entry name" value="Ntn_hydrolases_N"/>
</dbReference>
<accession>A0A3B0WZI8</accession>
<proteinExistence type="inferred from homology"/>
<dbReference type="AlphaFoldDB" id="A0A3B0WZI8"/>